<dbReference type="SUPFAM" id="SSF50685">
    <property type="entry name" value="Barwin-like endoglucanases"/>
    <property type="match status" value="1"/>
</dbReference>
<dbReference type="InterPro" id="IPR036908">
    <property type="entry name" value="RlpA-like_sf"/>
</dbReference>
<dbReference type="PANTHER" id="PTHR31836">
    <property type="match status" value="1"/>
</dbReference>
<keyword evidence="1 2" id="KW-0732">Signal</keyword>
<evidence type="ECO:0000259" key="3">
    <source>
        <dbReference type="Pfam" id="PF03330"/>
    </source>
</evidence>
<dbReference type="InterPro" id="IPR051477">
    <property type="entry name" value="Expansin_CellWall"/>
</dbReference>
<dbReference type="Gene3D" id="2.40.40.10">
    <property type="entry name" value="RlpA-like domain"/>
    <property type="match status" value="1"/>
</dbReference>
<sequence>MSIKYILFFITFAFSYFVSAAPIAKKDAEAGSLVTRGGTFSGDGTFYTPGLGSCGWTNSETDYIAALNHVQMGNGANSNKNPNCGKRITVNGPSGSVTVKIVDTCPGCSSGDVDMSPAAFQKIAKLSQGRVPITWSWS</sequence>
<evidence type="ECO:0000256" key="2">
    <source>
        <dbReference type="SAM" id="SignalP"/>
    </source>
</evidence>
<feature type="signal peptide" evidence="2">
    <location>
        <begin position="1"/>
        <end position="20"/>
    </location>
</feature>
<dbReference type="CDD" id="cd22191">
    <property type="entry name" value="DPBB_RlpA_EXP_N-like"/>
    <property type="match status" value="1"/>
</dbReference>
<dbReference type="Proteomes" id="UP000242381">
    <property type="component" value="Unassembled WGS sequence"/>
</dbReference>
<feature type="chain" id="PRO_5030003969" description="RlpA-like protein double-psi beta-barrel domain-containing protein" evidence="2">
    <location>
        <begin position="21"/>
        <end position="138"/>
    </location>
</feature>
<protein>
    <recommendedName>
        <fullName evidence="3">RlpA-like protein double-psi beta-barrel domain-containing protein</fullName>
    </recommendedName>
</protein>
<gene>
    <name evidence="4" type="ORF">BCV71DRAFT_225060</name>
</gene>
<proteinExistence type="predicted"/>
<evidence type="ECO:0000313" key="4">
    <source>
        <dbReference type="EMBL" id="ORE21601.1"/>
    </source>
</evidence>
<organism evidence="4 5">
    <name type="scientific">Rhizopus microsporus</name>
    <dbReference type="NCBI Taxonomy" id="58291"/>
    <lineage>
        <taxon>Eukaryota</taxon>
        <taxon>Fungi</taxon>
        <taxon>Fungi incertae sedis</taxon>
        <taxon>Mucoromycota</taxon>
        <taxon>Mucoromycotina</taxon>
        <taxon>Mucoromycetes</taxon>
        <taxon>Mucorales</taxon>
        <taxon>Mucorineae</taxon>
        <taxon>Rhizopodaceae</taxon>
        <taxon>Rhizopus</taxon>
    </lineage>
</organism>
<accession>A0A0A1PDQ6</accession>
<evidence type="ECO:0000256" key="1">
    <source>
        <dbReference type="ARBA" id="ARBA00022729"/>
    </source>
</evidence>
<dbReference type="InterPro" id="IPR009009">
    <property type="entry name" value="RlpA-like_DPBB"/>
</dbReference>
<evidence type="ECO:0000313" key="5">
    <source>
        <dbReference type="Proteomes" id="UP000242381"/>
    </source>
</evidence>
<dbReference type="EMBL" id="KV921277">
    <property type="protein sequence ID" value="ORE21601.1"/>
    <property type="molecule type" value="Genomic_DNA"/>
</dbReference>
<name>A0A0A1PDQ6_RHIZD</name>
<dbReference type="VEuPathDB" id="FungiDB:BCV72DRAFT_243776"/>
<feature type="domain" description="RlpA-like protein double-psi beta-barrel" evidence="3">
    <location>
        <begin position="83"/>
        <end position="134"/>
    </location>
</feature>
<dbReference type="OMA" id="ACKEYDV"/>
<dbReference type="AlphaFoldDB" id="A0A0A1PDQ6"/>
<dbReference type="Pfam" id="PF03330">
    <property type="entry name" value="DPBB_1"/>
    <property type="match status" value="1"/>
</dbReference>
<reference evidence="4 5" key="1">
    <citation type="journal article" date="2016" name="Proc. Natl. Acad. Sci. U.S.A.">
        <title>Lipid metabolic changes in an early divergent fungus govern the establishment of a mutualistic symbiosis with endobacteria.</title>
        <authorList>
            <person name="Lastovetsky O.A."/>
            <person name="Gaspar M.L."/>
            <person name="Mondo S.J."/>
            <person name="LaButti K.M."/>
            <person name="Sandor L."/>
            <person name="Grigoriev I.V."/>
            <person name="Henry S.A."/>
            <person name="Pawlowska T.E."/>
        </authorList>
    </citation>
    <scope>NUCLEOTIDE SEQUENCE [LARGE SCALE GENOMIC DNA]</scope>
    <source>
        <strain evidence="4 5">ATCC 11559</strain>
    </source>
</reference>
<dbReference type="PANTHER" id="PTHR31836:SF21">
    <property type="entry name" value="EXPANSIN-LIKE PROTEIN 7"/>
    <property type="match status" value="1"/>
</dbReference>